<dbReference type="Proteomes" id="UP000005242">
    <property type="component" value="Unassembled WGS sequence"/>
</dbReference>
<dbReference type="OrthoDB" id="10267654at2759"/>
<reference evidence="15 16" key="1">
    <citation type="journal article" date="2012" name="Fungal Genet. Biol.">
        <title>The genome of the xerotolerant mold Wallemia sebi reveals adaptations to osmotic stress and suggests cryptic sexual reproduction.</title>
        <authorList>
            <person name="Padamsee M."/>
            <person name="Kumar T.K.A."/>
            <person name="Riley R."/>
            <person name="Binder M."/>
            <person name="Boyd A."/>
            <person name="Calvo A.M."/>
            <person name="Furukawa K."/>
            <person name="Hesse C."/>
            <person name="Hohmann S."/>
            <person name="James T.Y."/>
            <person name="LaButti K."/>
            <person name="Lapidus A."/>
            <person name="Lindquist E."/>
            <person name="Lucas S."/>
            <person name="Miller K."/>
            <person name="Shantappa S."/>
            <person name="Grigoriev I.V."/>
            <person name="Hibbett D.S."/>
            <person name="McLaughlin D.J."/>
            <person name="Spatafora J.W."/>
            <person name="Aime M.C."/>
        </authorList>
    </citation>
    <scope>NUCLEOTIDE SEQUENCE [LARGE SCALE GENOMIC DNA]</scope>
    <source>
        <strain evidence="16">ATCC MYA-4683 / CBS 633.66</strain>
    </source>
</reference>
<keyword evidence="13" id="KW-0175">Coiled coil</keyword>
<evidence type="ECO:0000256" key="3">
    <source>
        <dbReference type="ARBA" id="ARBA00020222"/>
    </source>
</evidence>
<dbReference type="InterPro" id="IPR039627">
    <property type="entry name" value="Yme2_C"/>
</dbReference>
<dbReference type="InParanoid" id="I4YH48"/>
<dbReference type="HOGENOM" id="CLU_007861_1_0_1"/>
<dbReference type="Gene3D" id="3.40.50.300">
    <property type="entry name" value="P-loop containing nucleotide triphosphate hydrolases"/>
    <property type="match status" value="1"/>
</dbReference>
<dbReference type="EMBL" id="JH668225">
    <property type="protein sequence ID" value="EIM23290.1"/>
    <property type="molecule type" value="Genomic_DNA"/>
</dbReference>
<dbReference type="PANTHER" id="PTHR32198:SF2">
    <property type="entry name" value="MITOCHONDRIAL ESCAPE PROTEIN 2"/>
    <property type="match status" value="1"/>
</dbReference>
<evidence type="ECO:0000256" key="8">
    <source>
        <dbReference type="ARBA" id="ARBA00023128"/>
    </source>
</evidence>
<dbReference type="AlphaFoldDB" id="I4YH48"/>
<dbReference type="FunCoup" id="I4YH48">
    <property type="interactions" value="6"/>
</dbReference>
<keyword evidence="7" id="KW-1133">Transmembrane helix</keyword>
<proteinExistence type="inferred from homology"/>
<dbReference type="InterPro" id="IPR012677">
    <property type="entry name" value="Nucleotide-bd_a/b_plait_sf"/>
</dbReference>
<comment type="function">
    <text evidence="10 12">Plays a role in maintaining the mitochondrial genome and in controlling the mtDNA escape. Involved in the regulation of mtDNA nucleotide structure and number. May have a dispensable role in early maturation of pre-rRNA.</text>
</comment>
<keyword evidence="8 12" id="KW-0496">Mitochondrion</keyword>
<dbReference type="OMA" id="WTPEQAW"/>
<evidence type="ECO:0000256" key="13">
    <source>
        <dbReference type="SAM" id="Coils"/>
    </source>
</evidence>
<evidence type="ECO:0000256" key="6">
    <source>
        <dbReference type="ARBA" id="ARBA00022946"/>
    </source>
</evidence>
<dbReference type="PANTHER" id="PTHR32198">
    <property type="entry name" value="MITOCHONDRIAL ESCAPE PROTEIN 2"/>
    <property type="match status" value="1"/>
</dbReference>
<evidence type="ECO:0000256" key="11">
    <source>
        <dbReference type="PROSITE-ProRule" id="PRU00176"/>
    </source>
</evidence>
<dbReference type="eggNOG" id="ENOG502QS0P">
    <property type="taxonomic scope" value="Eukaryota"/>
</dbReference>
<evidence type="ECO:0000256" key="2">
    <source>
        <dbReference type="ARBA" id="ARBA00010320"/>
    </source>
</evidence>
<evidence type="ECO:0000256" key="5">
    <source>
        <dbReference type="ARBA" id="ARBA00022792"/>
    </source>
</evidence>
<name>I4YH48_WALMC</name>
<feature type="domain" description="RRM" evidence="14">
    <location>
        <begin position="122"/>
        <end position="192"/>
    </location>
</feature>
<dbReference type="GO" id="GO:0005743">
    <property type="term" value="C:mitochondrial inner membrane"/>
    <property type="evidence" value="ECO:0007669"/>
    <property type="project" value="UniProtKB-SubCell"/>
</dbReference>
<evidence type="ECO:0000256" key="12">
    <source>
        <dbReference type="RuleBase" id="RU367108"/>
    </source>
</evidence>
<dbReference type="SUPFAM" id="SSF54928">
    <property type="entry name" value="RNA-binding domain, RBD"/>
    <property type="match status" value="1"/>
</dbReference>
<dbReference type="SUPFAM" id="SSF52540">
    <property type="entry name" value="P-loop containing nucleoside triphosphate hydrolases"/>
    <property type="match status" value="1"/>
</dbReference>
<keyword evidence="12" id="KW-0507">mRNA processing</keyword>
<protein>
    <recommendedName>
        <fullName evidence="3 12">Mitochondrial escape protein 2</fullName>
    </recommendedName>
</protein>
<comment type="subcellular location">
    <subcellularLocation>
        <location evidence="1 12">Mitochondrion inner membrane</location>
        <topology evidence="1 12">Single-pass membrane protein</topology>
    </subcellularLocation>
</comment>
<gene>
    <name evidence="15" type="ORF">WALSEDRAFT_43352</name>
</gene>
<evidence type="ECO:0000259" key="14">
    <source>
        <dbReference type="PROSITE" id="PS50102"/>
    </source>
</evidence>
<evidence type="ECO:0000256" key="10">
    <source>
        <dbReference type="ARBA" id="ARBA00025276"/>
    </source>
</evidence>
<dbReference type="GO" id="GO:0006397">
    <property type="term" value="P:mRNA processing"/>
    <property type="evidence" value="ECO:0007669"/>
    <property type="project" value="UniProtKB-UniRule"/>
</dbReference>
<evidence type="ECO:0000256" key="7">
    <source>
        <dbReference type="ARBA" id="ARBA00022989"/>
    </source>
</evidence>
<evidence type="ECO:0000313" key="15">
    <source>
        <dbReference type="EMBL" id="EIM23290.1"/>
    </source>
</evidence>
<dbReference type="KEGG" id="wse:WALSEDRAFT_43352"/>
<sequence length="785" mass="87925">MRRLFSTAVGESNKIYVSSIFPIRYGRFDPRYAYSLMREHSILDYLRSRMNESGVQVKSIDSRLREGGAFVTVEDNASLSARTLRNRLIDNGSLRKVTLLNSAIFPVLGCPFNEDMDRYPSSQLKVDFEGEDVSQEDIYGLFRGYGRIVEIESIKNGAIITYQATSASTAARSCLHGVMTSGTRLRISYQARVSKHFYKDWIVSHPRIIAPLLVFLLGAISYVIFDPVREYAIKSKIMQTFSLDSFKRKLLMFGDGSIKSGNENIIGSDIQDRKEASELASVWLNESPSTFITVTGARGSGKSSLLKHITHDRQVLQIDCATICKAENDTQLVTALAMQTGYWPIFGFLSSVSNLLDLASVGLIGTKAGFATPLEEQLKQILTLTTKAIEKASNSKFSTSKSEHDYLVSGLRKQAENEVRSNTSSFKHDGRLDCLAGNGVMSELGVGLENDEIDDRVFSLALSRLENISNKDYDEEKEKVKSIPVVFVKNFDYKGADKDILFEVISSWAANLITSKTAHVIFVSDNVSVNKRLNKALPNKPLNSISLSDADKKNSLKFVTNRLTNINLNNDDRKLIELIGGRVEDLEDLVRKVRSGLSVHEAINQLVTISASELRQNILVKNEHGWSPEEAWLLITELSKGEKVSYASTLIDWPFKGNEAALQALEQHDLIAITHKNGRPADIVPGKPIYRTAFKQLVNDAPYRALQDVTSNKLKREYKEGQIRKWENELLDLKNIGLSDSSFLSSFKSPQATQLRAEYLMRQIHSAQLTVNKLEKDSDKLKKLM</sequence>
<accession>I4YH48</accession>
<dbReference type="GeneID" id="18472281"/>
<keyword evidence="6" id="KW-0809">Transit peptide</keyword>
<dbReference type="InterPro" id="IPR018850">
    <property type="entry name" value="Mt_escape_2_C"/>
</dbReference>
<keyword evidence="11 12" id="KW-0694">RNA-binding</keyword>
<dbReference type="Pfam" id="PF00076">
    <property type="entry name" value="RRM_1"/>
    <property type="match status" value="1"/>
</dbReference>
<comment type="similarity">
    <text evidence="2 12">Belongs to the YME2 family.</text>
</comment>
<dbReference type="InterPro" id="IPR027417">
    <property type="entry name" value="P-loop_NTPase"/>
</dbReference>
<evidence type="ECO:0000313" key="16">
    <source>
        <dbReference type="Proteomes" id="UP000005242"/>
    </source>
</evidence>
<dbReference type="Gene3D" id="3.30.70.330">
    <property type="match status" value="1"/>
</dbReference>
<keyword evidence="16" id="KW-1185">Reference proteome</keyword>
<dbReference type="InterPro" id="IPR035979">
    <property type="entry name" value="RBD_domain_sf"/>
</dbReference>
<keyword evidence="4" id="KW-0812">Transmembrane</keyword>
<evidence type="ECO:0000256" key="9">
    <source>
        <dbReference type="ARBA" id="ARBA00023136"/>
    </source>
</evidence>
<feature type="coiled-coil region" evidence="13">
    <location>
        <begin position="757"/>
        <end position="784"/>
    </location>
</feature>
<dbReference type="Pfam" id="PF10443">
    <property type="entry name" value="RNA12"/>
    <property type="match status" value="1"/>
</dbReference>
<evidence type="ECO:0000256" key="1">
    <source>
        <dbReference type="ARBA" id="ARBA00004434"/>
    </source>
</evidence>
<dbReference type="InterPro" id="IPR000504">
    <property type="entry name" value="RRM_dom"/>
</dbReference>
<keyword evidence="9" id="KW-0472">Membrane</keyword>
<evidence type="ECO:0000256" key="4">
    <source>
        <dbReference type="ARBA" id="ARBA00022692"/>
    </source>
</evidence>
<dbReference type="GO" id="GO:0003723">
    <property type="term" value="F:RNA binding"/>
    <property type="evidence" value="ECO:0007669"/>
    <property type="project" value="UniProtKB-UniRule"/>
</dbReference>
<organism evidence="15 16">
    <name type="scientific">Wallemia mellicola (strain ATCC MYA-4683 / CBS 633.66)</name>
    <name type="common">Wallemia sebi (CBS 633.66)</name>
    <dbReference type="NCBI Taxonomy" id="671144"/>
    <lineage>
        <taxon>Eukaryota</taxon>
        <taxon>Fungi</taxon>
        <taxon>Dikarya</taxon>
        <taxon>Basidiomycota</taxon>
        <taxon>Wallemiomycotina</taxon>
        <taxon>Wallemiomycetes</taxon>
        <taxon>Wallemiales</taxon>
        <taxon>Wallemiaceae</taxon>
        <taxon>Wallemia</taxon>
    </lineage>
</organism>
<dbReference type="RefSeq" id="XP_006956678.1">
    <property type="nucleotide sequence ID" value="XM_006956616.1"/>
</dbReference>
<dbReference type="PROSITE" id="PS50102">
    <property type="entry name" value="RRM"/>
    <property type="match status" value="1"/>
</dbReference>
<keyword evidence="5 12" id="KW-0999">Mitochondrion inner membrane</keyword>